<accession>A0A194XUT0</accession>
<evidence type="ECO:0000313" key="2">
    <source>
        <dbReference type="EMBL" id="KUJ23794.1"/>
    </source>
</evidence>
<organism evidence="2 3">
    <name type="scientific">Mollisia scopiformis</name>
    <name type="common">Conifer needle endophyte fungus</name>
    <name type="synonym">Phialocephala scopiformis</name>
    <dbReference type="NCBI Taxonomy" id="149040"/>
    <lineage>
        <taxon>Eukaryota</taxon>
        <taxon>Fungi</taxon>
        <taxon>Dikarya</taxon>
        <taxon>Ascomycota</taxon>
        <taxon>Pezizomycotina</taxon>
        <taxon>Leotiomycetes</taxon>
        <taxon>Helotiales</taxon>
        <taxon>Mollisiaceae</taxon>
        <taxon>Mollisia</taxon>
    </lineage>
</organism>
<dbReference type="Proteomes" id="UP000070700">
    <property type="component" value="Unassembled WGS sequence"/>
</dbReference>
<keyword evidence="1" id="KW-0732">Signal</keyword>
<feature type="chain" id="PRO_5008268627" evidence="1">
    <location>
        <begin position="23"/>
        <end position="217"/>
    </location>
</feature>
<dbReference type="AlphaFoldDB" id="A0A194XUT0"/>
<feature type="signal peptide" evidence="1">
    <location>
        <begin position="1"/>
        <end position="22"/>
    </location>
</feature>
<dbReference type="EMBL" id="KQ947404">
    <property type="protein sequence ID" value="KUJ23794.1"/>
    <property type="molecule type" value="Genomic_DNA"/>
</dbReference>
<dbReference type="RefSeq" id="XP_018078149.1">
    <property type="nucleotide sequence ID" value="XM_018218002.1"/>
</dbReference>
<evidence type="ECO:0000256" key="1">
    <source>
        <dbReference type="SAM" id="SignalP"/>
    </source>
</evidence>
<reference evidence="2 3" key="1">
    <citation type="submission" date="2015-10" db="EMBL/GenBank/DDBJ databases">
        <title>Full genome of DAOMC 229536 Phialocephala scopiformis, a fungal endophyte of spruce producing the potent anti-insectan compound rugulosin.</title>
        <authorList>
            <consortium name="DOE Joint Genome Institute"/>
            <person name="Walker A.K."/>
            <person name="Frasz S.L."/>
            <person name="Seifert K.A."/>
            <person name="Miller J.D."/>
            <person name="Mondo S.J."/>
            <person name="Labutti K."/>
            <person name="Lipzen A."/>
            <person name="Dockter R."/>
            <person name="Kennedy M."/>
            <person name="Grigoriev I.V."/>
            <person name="Spatafora J.W."/>
        </authorList>
    </citation>
    <scope>NUCLEOTIDE SEQUENCE [LARGE SCALE GENOMIC DNA]</scope>
    <source>
        <strain evidence="2 3">CBS 120377</strain>
    </source>
</reference>
<sequence length="217" mass="23903">MARNKALALISCVGLFAICTLCQNTLTSRVKRLHQLWGSGGNSVRLVSKLFVPVSTKRVWNAVHLGMTYARDLTVRHEVMGLVRKDGDSHGMKLQMKLPNLFIGSLLALLVELSRAQDLSRGVIRKEGWQRLSRAEMPASGNSTISWVETARTHARTANFSLDASFWNMQTLFRFETTAGSSTGVRSPGFASKLNLIAAILKFDPSRSPLTTALDAE</sequence>
<keyword evidence="3" id="KW-1185">Reference proteome</keyword>
<dbReference type="InParanoid" id="A0A194XUT0"/>
<evidence type="ECO:0000313" key="3">
    <source>
        <dbReference type="Proteomes" id="UP000070700"/>
    </source>
</evidence>
<dbReference type="KEGG" id="psco:LY89DRAFT_712796"/>
<name>A0A194XUT0_MOLSC</name>
<proteinExistence type="predicted"/>
<gene>
    <name evidence="2" type="ORF">LY89DRAFT_712796</name>
</gene>
<dbReference type="GeneID" id="28827728"/>
<protein>
    <submittedName>
        <fullName evidence="2">Uncharacterized protein</fullName>
    </submittedName>
</protein>